<sequence>MKLSDREAHEFAKIGSTVPAPAPGDLVFYDHEDDGEYDHVAVYLGVRKADPTGPAYVVEAYGKEGYTAPEHLVRVREYTAGDLVKRPFTLQPAPNLTAQTVADGSVRFTWPDSDGEAGYQLTSGTNPITIAADRTSHTVSGLPWTPRPATASALSRAATATRRRSPTGAPSPAPGPGPSPRPRPR</sequence>
<gene>
    <name evidence="2" type="ORF">ACFQV2_07545</name>
</gene>
<name>A0ABW2TKC9_9PSEU</name>
<accession>A0ABW2TKC9</accession>
<protein>
    <recommendedName>
        <fullName evidence="4">NlpC/P60 family protein</fullName>
    </recommendedName>
</protein>
<organism evidence="2 3">
    <name type="scientific">Actinokineospora soli</name>
    <dbReference type="NCBI Taxonomy" id="1048753"/>
    <lineage>
        <taxon>Bacteria</taxon>
        <taxon>Bacillati</taxon>
        <taxon>Actinomycetota</taxon>
        <taxon>Actinomycetes</taxon>
        <taxon>Pseudonocardiales</taxon>
        <taxon>Pseudonocardiaceae</taxon>
        <taxon>Actinokineospora</taxon>
    </lineage>
</organism>
<dbReference type="EMBL" id="JBHTEY010000004">
    <property type="protein sequence ID" value="MFC7613480.1"/>
    <property type="molecule type" value="Genomic_DNA"/>
</dbReference>
<evidence type="ECO:0000256" key="1">
    <source>
        <dbReference type="SAM" id="MobiDB-lite"/>
    </source>
</evidence>
<evidence type="ECO:0008006" key="4">
    <source>
        <dbReference type="Google" id="ProtNLM"/>
    </source>
</evidence>
<feature type="compositionally biased region" description="Low complexity" evidence="1">
    <location>
        <begin position="147"/>
        <end position="168"/>
    </location>
</feature>
<feature type="region of interest" description="Disordered" evidence="1">
    <location>
        <begin position="138"/>
        <end position="185"/>
    </location>
</feature>
<proteinExistence type="predicted"/>
<keyword evidence="3" id="KW-1185">Reference proteome</keyword>
<evidence type="ECO:0000313" key="2">
    <source>
        <dbReference type="EMBL" id="MFC7613480.1"/>
    </source>
</evidence>
<feature type="compositionally biased region" description="Pro residues" evidence="1">
    <location>
        <begin position="169"/>
        <end position="185"/>
    </location>
</feature>
<reference evidence="3" key="1">
    <citation type="journal article" date="2019" name="Int. J. Syst. Evol. Microbiol.">
        <title>The Global Catalogue of Microorganisms (GCM) 10K type strain sequencing project: providing services to taxonomists for standard genome sequencing and annotation.</title>
        <authorList>
            <consortium name="The Broad Institute Genomics Platform"/>
            <consortium name="The Broad Institute Genome Sequencing Center for Infectious Disease"/>
            <person name="Wu L."/>
            <person name="Ma J."/>
        </authorList>
    </citation>
    <scope>NUCLEOTIDE SEQUENCE [LARGE SCALE GENOMIC DNA]</scope>
    <source>
        <strain evidence="3">JCM 17695</strain>
    </source>
</reference>
<dbReference type="Proteomes" id="UP001596512">
    <property type="component" value="Unassembled WGS sequence"/>
</dbReference>
<comment type="caution">
    <text evidence="2">The sequence shown here is derived from an EMBL/GenBank/DDBJ whole genome shotgun (WGS) entry which is preliminary data.</text>
</comment>
<dbReference type="Gene3D" id="3.90.1720.10">
    <property type="entry name" value="endopeptidase domain like (from Nostoc punctiforme)"/>
    <property type="match status" value="1"/>
</dbReference>
<evidence type="ECO:0000313" key="3">
    <source>
        <dbReference type="Proteomes" id="UP001596512"/>
    </source>
</evidence>